<keyword evidence="1" id="KW-0378">Hydrolase</keyword>
<evidence type="ECO:0008006" key="3">
    <source>
        <dbReference type="Google" id="ProtNLM"/>
    </source>
</evidence>
<gene>
    <name evidence="2" type="ORF">V5E97_08405</name>
</gene>
<organism evidence="2">
    <name type="scientific">Singulisphaera sp. Ch08</name>
    <dbReference type="NCBI Taxonomy" id="3120278"/>
    <lineage>
        <taxon>Bacteria</taxon>
        <taxon>Pseudomonadati</taxon>
        <taxon>Planctomycetota</taxon>
        <taxon>Planctomycetia</taxon>
        <taxon>Isosphaerales</taxon>
        <taxon>Isosphaeraceae</taxon>
        <taxon>Singulisphaera</taxon>
    </lineage>
</organism>
<dbReference type="SUPFAM" id="SSF55545">
    <property type="entry name" value="beta-N-acetylhexosaminidase-like domain"/>
    <property type="match status" value="1"/>
</dbReference>
<dbReference type="AlphaFoldDB" id="A0AAU7CLP1"/>
<dbReference type="GO" id="GO:0005975">
    <property type="term" value="P:carbohydrate metabolic process"/>
    <property type="evidence" value="ECO:0007669"/>
    <property type="project" value="UniProtKB-ARBA"/>
</dbReference>
<dbReference type="EMBL" id="CP155447">
    <property type="protein sequence ID" value="XBH06042.1"/>
    <property type="molecule type" value="Genomic_DNA"/>
</dbReference>
<protein>
    <recommendedName>
        <fullName evidence="3">Alpha glucuronidase N-terminal domain-containing protein</fullName>
    </recommendedName>
</protein>
<evidence type="ECO:0000313" key="2">
    <source>
        <dbReference type="EMBL" id="XBH06042.1"/>
    </source>
</evidence>
<proteinExistence type="predicted"/>
<sequence>MSAVHLALLLVTMSAVPEGAGPLDLSQATIVVSRNAVAEAEKTAVDVLVEEAESRTGVRLAVRSDWPGAGSGAVIVATSKLDEVAGGPNVPPEIRQSAAGLKPEGFVLGVSKEPGVGRPIVWIVGANARGVLFGVGKLLRTMTMTPGALKLDSKTRVVTSPAYPIRGHQLGYRNRANSWDAWDVRQFDRYIRELAIFGANCVENIPFQDDTPGPLMTVPRQEMNVRMSEICQRYDQDYWVWVPADFDLADSVKRAKALEEHEALYRACPRLDAIFVPGGDPGENDPELVLPFLKDLSVRLAQSHPKAKVWLSLQGFRGERAEYVYRYLDKEKPDWFGGIVCGPSSPSIASTRKRLDPRYPIRHYPDLTHNVRAQYPIPWWDPALANTLGREAINPRPLQFAEIHNALAPLTVGFLSYSDGVHDDVNKIVWNGLAWDPETPVREILIEYARFFFAPDIAKSAADGILALEKNWIGSLRDNGGVEATLALWEGLEKKSPQLEKNWRWQMCLVRAVYDAYTRERLIAESALEEEANAALAGAPDQGAQKAMDRALAILQRTINEPVAPRLRQRIDELCEALFRSIGLQTSETKHQASGAERGCILDFVDHPLNSRWWLEDEFVSIGKLPSEPEKLARLKQLQTWEHPGPGSFYDDVGNIAKSPHVLKGDLTTLGLSVGRPPIPEVLWWEEGVSRKRPAWMDVMNWPLAMLYSNLDPDADYVVRTTGLGTCLLSIDGERVQPSVDNKGIGEFKEFLVPKRHLVDGELSLTFERPVENVNWRYQSRLSELWLLKK</sequence>
<dbReference type="GO" id="GO:0016787">
    <property type="term" value="F:hydrolase activity"/>
    <property type="evidence" value="ECO:0007669"/>
    <property type="project" value="UniProtKB-KW"/>
</dbReference>
<accession>A0AAU7CLP1</accession>
<dbReference type="RefSeq" id="WP_406698893.1">
    <property type="nucleotide sequence ID" value="NZ_CP155447.1"/>
</dbReference>
<dbReference type="InterPro" id="IPR029018">
    <property type="entry name" value="Hex-like_dom2"/>
</dbReference>
<reference evidence="2" key="1">
    <citation type="submission" date="2024-05" db="EMBL/GenBank/DDBJ databases">
        <title>Planctomycetes of the genus Singulisphaera possess chitinolytic capabilities.</title>
        <authorList>
            <person name="Ivanova A."/>
        </authorList>
    </citation>
    <scope>NUCLEOTIDE SEQUENCE</scope>
    <source>
        <strain evidence="2">Ch08T</strain>
    </source>
</reference>
<name>A0AAU7CLP1_9BACT</name>
<evidence type="ECO:0000256" key="1">
    <source>
        <dbReference type="ARBA" id="ARBA00022801"/>
    </source>
</evidence>
<dbReference type="Gene3D" id="3.30.379.10">
    <property type="entry name" value="Chitobiase/beta-hexosaminidase domain 2-like"/>
    <property type="match status" value="1"/>
</dbReference>